<keyword evidence="4 6" id="KW-1133">Transmembrane helix</keyword>
<evidence type="ECO:0000256" key="3">
    <source>
        <dbReference type="ARBA" id="ARBA00022692"/>
    </source>
</evidence>
<evidence type="ECO:0000256" key="5">
    <source>
        <dbReference type="ARBA" id="ARBA00023136"/>
    </source>
</evidence>
<feature type="transmembrane region" description="Helical" evidence="6">
    <location>
        <begin position="73"/>
        <end position="92"/>
    </location>
</feature>
<feature type="transmembrane region" description="Helical" evidence="6">
    <location>
        <begin position="294"/>
        <end position="317"/>
    </location>
</feature>
<feature type="transmembrane region" description="Helical" evidence="6">
    <location>
        <begin position="270"/>
        <end position="288"/>
    </location>
</feature>
<feature type="transmembrane region" description="Helical" evidence="6">
    <location>
        <begin position="98"/>
        <end position="119"/>
    </location>
</feature>
<feature type="domain" description="Major facilitator superfamily (MFS) profile" evidence="7">
    <location>
        <begin position="7"/>
        <end position="382"/>
    </location>
</feature>
<reference evidence="8 9" key="1">
    <citation type="submission" date="2018-06" db="EMBL/GenBank/DDBJ databases">
        <title>Extensive metabolic versatility and redundancy in microbially diverse, dynamic hydrothermal sediments.</title>
        <authorList>
            <person name="Dombrowski N."/>
            <person name="Teske A."/>
            <person name="Baker B.J."/>
        </authorList>
    </citation>
    <scope>NUCLEOTIDE SEQUENCE [LARGE SCALE GENOMIC DNA]</scope>
    <source>
        <strain evidence="8">B30_G17</strain>
    </source>
</reference>
<evidence type="ECO:0000313" key="8">
    <source>
        <dbReference type="EMBL" id="RLE51322.1"/>
    </source>
</evidence>
<dbReference type="GO" id="GO:0005886">
    <property type="term" value="C:plasma membrane"/>
    <property type="evidence" value="ECO:0007669"/>
    <property type="project" value="UniProtKB-SubCell"/>
</dbReference>
<dbReference type="PANTHER" id="PTHR43124">
    <property type="entry name" value="PURINE EFFLUX PUMP PBUE"/>
    <property type="match status" value="1"/>
</dbReference>
<organism evidence="8 9">
    <name type="scientific">Thermoproteota archaeon</name>
    <dbReference type="NCBI Taxonomy" id="2056631"/>
    <lineage>
        <taxon>Archaea</taxon>
        <taxon>Thermoproteota</taxon>
    </lineage>
</organism>
<dbReference type="Gene3D" id="1.20.1250.20">
    <property type="entry name" value="MFS general substrate transporter like domains"/>
    <property type="match status" value="2"/>
</dbReference>
<dbReference type="GO" id="GO:0022857">
    <property type="term" value="F:transmembrane transporter activity"/>
    <property type="evidence" value="ECO:0007669"/>
    <property type="project" value="InterPro"/>
</dbReference>
<sequence>MRGSSILLLTGFTGWTLNYIYRMMLPPLLPIIVRELGLSGLEAGMLMSSFFITYALMQIPAGILSDKISRKQLISVCIFLSSLMTLMSGLVQSYGHLLLARALFGISASLFYAPMISMLSDAYKPESRGKAIGFFMSGSRLGSAIAPITAIFLANLLSWRLTFIVHAFPGFILALIFYLLSYEPKKSSSFSIDNLIKLKIYWKPLLIAYILPLVSLMASMSLQTFLPLYFVENRGISINYVALIVSGVSVAGFLGQIFGGFLTDRIGYKYASIISMILASISILILHFSPSNIILISAIIFGLISAAGAAPIITYTVEFSPIEVRGLSLGIGNTTGFIGASIGSAVGGLLIDIYGYDFFMLFNVAIFIIATIISLLMPIKKQC</sequence>
<dbReference type="Proteomes" id="UP000281962">
    <property type="component" value="Unassembled WGS sequence"/>
</dbReference>
<dbReference type="InterPro" id="IPR036259">
    <property type="entry name" value="MFS_trans_sf"/>
</dbReference>
<feature type="transmembrane region" description="Helical" evidence="6">
    <location>
        <begin position="360"/>
        <end position="379"/>
    </location>
</feature>
<dbReference type="SUPFAM" id="SSF103473">
    <property type="entry name" value="MFS general substrate transporter"/>
    <property type="match status" value="1"/>
</dbReference>
<evidence type="ECO:0000256" key="1">
    <source>
        <dbReference type="ARBA" id="ARBA00004651"/>
    </source>
</evidence>
<dbReference type="InterPro" id="IPR050189">
    <property type="entry name" value="MFS_Efflux_Transporters"/>
</dbReference>
<feature type="transmembrane region" description="Helical" evidence="6">
    <location>
        <begin position="240"/>
        <end position="263"/>
    </location>
</feature>
<evidence type="ECO:0000256" key="6">
    <source>
        <dbReference type="SAM" id="Phobius"/>
    </source>
</evidence>
<feature type="transmembrane region" description="Helical" evidence="6">
    <location>
        <begin position="329"/>
        <end position="354"/>
    </location>
</feature>
<dbReference type="PANTHER" id="PTHR43124:SF3">
    <property type="entry name" value="CHLORAMPHENICOL EFFLUX PUMP RV0191"/>
    <property type="match status" value="1"/>
</dbReference>
<gene>
    <name evidence="8" type="ORF">DRJ21_00405</name>
</gene>
<evidence type="ECO:0000313" key="9">
    <source>
        <dbReference type="Proteomes" id="UP000281962"/>
    </source>
</evidence>
<protein>
    <recommendedName>
        <fullName evidence="7">Major facilitator superfamily (MFS) profile domain-containing protein</fullName>
    </recommendedName>
</protein>
<keyword evidence="3 6" id="KW-0812">Transmembrane</keyword>
<feature type="transmembrane region" description="Helical" evidence="6">
    <location>
        <begin position="159"/>
        <end position="180"/>
    </location>
</feature>
<dbReference type="PROSITE" id="PS50850">
    <property type="entry name" value="MFS"/>
    <property type="match status" value="1"/>
</dbReference>
<evidence type="ECO:0000256" key="2">
    <source>
        <dbReference type="ARBA" id="ARBA00022475"/>
    </source>
</evidence>
<proteinExistence type="predicted"/>
<feature type="transmembrane region" description="Helical" evidence="6">
    <location>
        <begin position="200"/>
        <end position="220"/>
    </location>
</feature>
<evidence type="ECO:0000256" key="4">
    <source>
        <dbReference type="ARBA" id="ARBA00022989"/>
    </source>
</evidence>
<keyword evidence="2" id="KW-1003">Cell membrane</keyword>
<comment type="caution">
    <text evidence="8">The sequence shown here is derived from an EMBL/GenBank/DDBJ whole genome shotgun (WGS) entry which is preliminary data.</text>
</comment>
<comment type="subcellular location">
    <subcellularLocation>
        <location evidence="1">Cell membrane</location>
        <topology evidence="1">Multi-pass membrane protein</topology>
    </subcellularLocation>
</comment>
<evidence type="ECO:0000259" key="7">
    <source>
        <dbReference type="PROSITE" id="PS50850"/>
    </source>
</evidence>
<dbReference type="InterPro" id="IPR011701">
    <property type="entry name" value="MFS"/>
</dbReference>
<dbReference type="AlphaFoldDB" id="A0A497EWC0"/>
<dbReference type="EMBL" id="QMQY01000007">
    <property type="protein sequence ID" value="RLE51322.1"/>
    <property type="molecule type" value="Genomic_DNA"/>
</dbReference>
<feature type="transmembrane region" description="Helical" evidence="6">
    <location>
        <begin position="131"/>
        <end position="153"/>
    </location>
</feature>
<dbReference type="Pfam" id="PF07690">
    <property type="entry name" value="MFS_1"/>
    <property type="match status" value="1"/>
</dbReference>
<dbReference type="InterPro" id="IPR020846">
    <property type="entry name" value="MFS_dom"/>
</dbReference>
<keyword evidence="5 6" id="KW-0472">Membrane</keyword>
<accession>A0A497EWC0</accession>
<name>A0A497EWC0_9CREN</name>
<feature type="transmembrane region" description="Helical" evidence="6">
    <location>
        <begin position="46"/>
        <end position="64"/>
    </location>
</feature>